<evidence type="ECO:0000313" key="5">
    <source>
        <dbReference type="EMBL" id="CBN76498.1"/>
    </source>
</evidence>
<dbReference type="InterPro" id="IPR008922">
    <property type="entry name" value="Di-copper_centre_dom_sf"/>
</dbReference>
<dbReference type="PANTHER" id="PTHR11474">
    <property type="entry name" value="TYROSINASE FAMILY MEMBER"/>
    <property type="match status" value="1"/>
</dbReference>
<dbReference type="OrthoDB" id="6132182at2759"/>
<dbReference type="Pfam" id="PF00264">
    <property type="entry name" value="Tyrosinase"/>
    <property type="match status" value="1"/>
</dbReference>
<dbReference type="InterPro" id="IPR050316">
    <property type="entry name" value="Tyrosinase/Hemocyanin"/>
</dbReference>
<keyword evidence="2" id="KW-0186">Copper</keyword>
<feature type="compositionally biased region" description="Polar residues" evidence="3">
    <location>
        <begin position="43"/>
        <end position="53"/>
    </location>
</feature>
<dbReference type="InterPro" id="IPR002227">
    <property type="entry name" value="Tyrosinase_Cu-bd"/>
</dbReference>
<name>D8LAY9_ECTSI</name>
<dbReference type="EMBL" id="FN649726">
    <property type="protein sequence ID" value="CBN76498.1"/>
    <property type="molecule type" value="Genomic_DNA"/>
</dbReference>
<evidence type="ECO:0000256" key="2">
    <source>
        <dbReference type="ARBA" id="ARBA00023008"/>
    </source>
</evidence>
<evidence type="ECO:0000259" key="4">
    <source>
        <dbReference type="Pfam" id="PF00264"/>
    </source>
</evidence>
<feature type="compositionally biased region" description="Basic and acidic residues" evidence="3">
    <location>
        <begin position="29"/>
        <end position="42"/>
    </location>
</feature>
<feature type="domain" description="Tyrosinase copper-binding" evidence="4">
    <location>
        <begin position="249"/>
        <end position="453"/>
    </location>
</feature>
<dbReference type="InParanoid" id="D8LAY9"/>
<dbReference type="SUPFAM" id="SSF48056">
    <property type="entry name" value="Di-copper centre-containing domain"/>
    <property type="match status" value="1"/>
</dbReference>
<dbReference type="Proteomes" id="UP000002630">
    <property type="component" value="Linkage Group LG01"/>
</dbReference>
<organism evidence="5 6">
    <name type="scientific">Ectocarpus siliculosus</name>
    <name type="common">Brown alga</name>
    <name type="synonym">Conferva siliculosa</name>
    <dbReference type="NCBI Taxonomy" id="2880"/>
    <lineage>
        <taxon>Eukaryota</taxon>
        <taxon>Sar</taxon>
        <taxon>Stramenopiles</taxon>
        <taxon>Ochrophyta</taxon>
        <taxon>PX clade</taxon>
        <taxon>Phaeophyceae</taxon>
        <taxon>Ectocarpales</taxon>
        <taxon>Ectocarpaceae</taxon>
        <taxon>Ectocarpus</taxon>
    </lineage>
</organism>
<feature type="region of interest" description="Disordered" evidence="3">
    <location>
        <begin position="1"/>
        <end position="54"/>
    </location>
</feature>
<accession>D8LAY9</accession>
<feature type="compositionally biased region" description="Polar residues" evidence="3">
    <location>
        <begin position="1"/>
        <end position="23"/>
    </location>
</feature>
<dbReference type="Gene3D" id="1.10.1280.10">
    <property type="entry name" value="Di-copper center containing domain from catechol oxidase"/>
    <property type="match status" value="1"/>
</dbReference>
<sequence>MAAVKMSSQLDQSTVQGLANPTTLAAGDDGARSPKQQEEQQHQPRMSLSTTNRGPLLVRVSNHYQNVNTTHGTTDLSTYPWEHVAEPYQATRLELTSVPEGVRGGSHIKWTIEGETAAEGEDKFFFNTVAFTTPGKYKCVVSVQNPSTISTAAARTSVPEHETAAAAGGHGVVAASDSIISYAAVAATTSTAGEIFEYEFAVTVKYVRREIRSLTDRDRETFFNAVAVLQRVPSAVGRAVYGDKYYSKDYFNRMHLYYGGARDCDHWHAGAGFVTSHIAITLMYEQALQAVNPSIALPYWDVTIEGTYYDWNDFRTSSVFSDDWFGDAAPGNTARTPTQGRFAYVPVMTDAREYSAQYNSYGLLRSAWNNDRNPYLTRHDHQLGMMNNKKPSGCRRYRDAYVAEDWMKLTEAFNGGAHGNIHGLLGGTWSPEADEYAAVTPYIVIPFVHHAYISQKILWRENAIECPESCTFDQGWKDCQCKCSESLMEGRSAAEGHYYEEIPNYSAEESTAIYEGLKDALCIPTKVGSHFEATSTNDVTFWVLHPTFDRLWHLSRLEQNPVFNETWISDSTCVGHNADDVQPFHDLFLEEHEGEPDVVGSAGGEGVGPLKGYYTNAELYDLLHPAGMQLPYMYDNFAWPHCDAQGVYIN</sequence>
<evidence type="ECO:0000313" key="6">
    <source>
        <dbReference type="Proteomes" id="UP000002630"/>
    </source>
</evidence>
<protein>
    <submittedName>
        <fullName evidence="5">Scytonemin-related tyrosinase</fullName>
    </submittedName>
</protein>
<gene>
    <name evidence="5" type="ORF">Esi_0000_0099</name>
</gene>
<proteinExistence type="predicted"/>
<evidence type="ECO:0000256" key="3">
    <source>
        <dbReference type="SAM" id="MobiDB-lite"/>
    </source>
</evidence>
<dbReference type="GO" id="GO:0016491">
    <property type="term" value="F:oxidoreductase activity"/>
    <property type="evidence" value="ECO:0007669"/>
    <property type="project" value="InterPro"/>
</dbReference>
<dbReference type="AlphaFoldDB" id="D8LAY9"/>
<evidence type="ECO:0000256" key="1">
    <source>
        <dbReference type="ARBA" id="ARBA00022723"/>
    </source>
</evidence>
<dbReference type="GO" id="GO:0046872">
    <property type="term" value="F:metal ion binding"/>
    <property type="evidence" value="ECO:0007669"/>
    <property type="project" value="UniProtKB-KW"/>
</dbReference>
<dbReference type="PANTHER" id="PTHR11474:SF126">
    <property type="entry name" value="TYROSINASE-LIKE PROTEIN TYR-1-RELATED"/>
    <property type="match status" value="1"/>
</dbReference>
<keyword evidence="1" id="KW-0479">Metal-binding</keyword>
<keyword evidence="6" id="KW-1185">Reference proteome</keyword>
<reference evidence="5 6" key="1">
    <citation type="journal article" date="2010" name="Nature">
        <title>The Ectocarpus genome and the independent evolution of multicellularity in brown algae.</title>
        <authorList>
            <person name="Cock J.M."/>
            <person name="Sterck L."/>
            <person name="Rouze P."/>
            <person name="Scornet D."/>
            <person name="Allen A.E."/>
            <person name="Amoutzias G."/>
            <person name="Anthouard V."/>
            <person name="Artiguenave F."/>
            <person name="Aury J.M."/>
            <person name="Badger J.H."/>
            <person name="Beszteri B."/>
            <person name="Billiau K."/>
            <person name="Bonnet E."/>
            <person name="Bothwell J.H."/>
            <person name="Bowler C."/>
            <person name="Boyen C."/>
            <person name="Brownlee C."/>
            <person name="Carrano C.J."/>
            <person name="Charrier B."/>
            <person name="Cho G.Y."/>
            <person name="Coelho S.M."/>
            <person name="Collen J."/>
            <person name="Corre E."/>
            <person name="Da Silva C."/>
            <person name="Delage L."/>
            <person name="Delaroque N."/>
            <person name="Dittami S.M."/>
            <person name="Doulbeau S."/>
            <person name="Elias M."/>
            <person name="Farnham G."/>
            <person name="Gachon C.M."/>
            <person name="Gschloessl B."/>
            <person name="Heesch S."/>
            <person name="Jabbari K."/>
            <person name="Jubin C."/>
            <person name="Kawai H."/>
            <person name="Kimura K."/>
            <person name="Kloareg B."/>
            <person name="Kupper F.C."/>
            <person name="Lang D."/>
            <person name="Le Bail A."/>
            <person name="Leblanc C."/>
            <person name="Lerouge P."/>
            <person name="Lohr M."/>
            <person name="Lopez P.J."/>
            <person name="Martens C."/>
            <person name="Maumus F."/>
            <person name="Michel G."/>
            <person name="Miranda-Saavedra D."/>
            <person name="Morales J."/>
            <person name="Moreau H."/>
            <person name="Motomura T."/>
            <person name="Nagasato C."/>
            <person name="Napoli C.A."/>
            <person name="Nelson D.R."/>
            <person name="Nyvall-Collen P."/>
            <person name="Peters A.F."/>
            <person name="Pommier C."/>
            <person name="Potin P."/>
            <person name="Poulain J."/>
            <person name="Quesneville H."/>
            <person name="Read B."/>
            <person name="Rensing S.A."/>
            <person name="Ritter A."/>
            <person name="Rousvoal S."/>
            <person name="Samanta M."/>
            <person name="Samson G."/>
            <person name="Schroeder D.C."/>
            <person name="Segurens B."/>
            <person name="Strittmatter M."/>
            <person name="Tonon T."/>
            <person name="Tregear J.W."/>
            <person name="Valentin K."/>
            <person name="von Dassow P."/>
            <person name="Yamagishi T."/>
            <person name="Van de Peer Y."/>
            <person name="Wincker P."/>
        </authorList>
    </citation>
    <scope>NUCLEOTIDE SEQUENCE [LARGE SCALE GENOMIC DNA]</scope>
    <source>
        <strain evidence="6">Ec32 / CCAP1310/4</strain>
    </source>
</reference>
<dbReference type="EMBL" id="FN647682">
    <property type="protein sequence ID" value="CBN76498.1"/>
    <property type="molecule type" value="Genomic_DNA"/>
</dbReference>